<protein>
    <submittedName>
        <fullName evidence="1">Uncharacterized protein</fullName>
    </submittedName>
</protein>
<dbReference type="EMBL" id="JASBWV010000001">
    <property type="protein sequence ID" value="KAJ9128127.1"/>
    <property type="molecule type" value="Genomic_DNA"/>
</dbReference>
<reference evidence="1" key="1">
    <citation type="submission" date="2023-04" db="EMBL/GenBank/DDBJ databases">
        <title>Draft Genome sequencing of Naganishia species isolated from polar environments using Oxford Nanopore Technology.</title>
        <authorList>
            <person name="Leo P."/>
            <person name="Venkateswaran K."/>
        </authorList>
    </citation>
    <scope>NUCLEOTIDE SEQUENCE</scope>
    <source>
        <strain evidence="1">DBVPG 5303</strain>
    </source>
</reference>
<organism evidence="1 2">
    <name type="scientific">Naganishia onofrii</name>
    <dbReference type="NCBI Taxonomy" id="1851511"/>
    <lineage>
        <taxon>Eukaryota</taxon>
        <taxon>Fungi</taxon>
        <taxon>Dikarya</taxon>
        <taxon>Basidiomycota</taxon>
        <taxon>Agaricomycotina</taxon>
        <taxon>Tremellomycetes</taxon>
        <taxon>Filobasidiales</taxon>
        <taxon>Filobasidiaceae</taxon>
        <taxon>Naganishia</taxon>
    </lineage>
</organism>
<comment type="caution">
    <text evidence="1">The sequence shown here is derived from an EMBL/GenBank/DDBJ whole genome shotgun (WGS) entry which is preliminary data.</text>
</comment>
<keyword evidence="2" id="KW-1185">Reference proteome</keyword>
<gene>
    <name evidence="1" type="ORF">QFC24_000419</name>
</gene>
<accession>A0ACC2XXK6</accession>
<dbReference type="Proteomes" id="UP001234202">
    <property type="component" value="Unassembled WGS sequence"/>
</dbReference>
<sequence length="1382" mass="148575">MDVQAQASLPSLTQLRHLQRANSAASRSQALERLTGERPAALARSNTVAAVGGEPGNAEIDGLGSRSGGLERRSVVGRRMMERLGNRIAARQRQQPQKEQEGSVASPSPPIIHLHPPPSSFPFVDPGGDLNVRSTSAAGSDSGSAVFEYEAHLSRNPSVRAAAVAAMQAGENRALGLKDVEGQDGESQLRREEVLVSPSQREFEASSETSLVQEEASAPVRYTLQDRGSASSPIVDDGEQYKQTPQRKADAPDVSTGAHSTSPSASSTLSSAQSRASGTTIPFIISSDTSIPYVVDHASMPTHLPLALEPIVSLNTGTREQDTMSRYPQTVASGVGSGFFQHGYFDRALLEEASKEDGDTEDARSDVTERVAASVGGTGVVDHDLYRTSRSASLMSRDESLSSSALASNDDLSVNSANSPPTAQINSSPGVNVHSGVMTRDAMVPSYSLPPGQTSPMPAADPHDIRLQNAKLSPFLPSPTSYTGSGAGAQFAGFTPGPMLQQASDSALPTLAAVLGTQGIGYGHEQHAAGLGSSTASLPDANLNASQISSSAASYYDLAASRQGMVSPTNEAANDSHGGAPVVTKKSWLAEAFFAGAQGNAASAAAVAASGQSSSNGKRPSISEMLRRKPSILERYSARKEQKDRDRHPDRQDTASPTMSVDRQGAGIALAPPIASGGARTIPDDSTQPAISPQALMHQATPSPPSSDPVTHKDPSPRLASESPTMSTVLEMGDERSTVYNAMNVGAVTDAQPQRKPSTARARLLPAQTTEVMQKLNAVLSLAPDARPDVLDDPPRRLVMSLPVRQTVKDRHLFLFSDILVIAKPLPASESHTAMALDGSFSVKSVVPLQHLKVTADQQEHVKSDTMPAKRHQIVQQFIMRFAEDAERAVQFLEHNSSRLHGDLQTLASVLFKTAELDKEQLGNYLAPANRVDLLNAFLERFHFSGLSLEQALRMFLLAIRLPSHSDGSERMLSDMAKAWYHTNASNVEYDAPVAAELAHAILRLNDSLHLATSSESPHSHATTIYDDFAASFLRENDGHRIPEETLCTIFESVRDMPLVHALSTVEAKHRSCAITLVPARLPSHLTHNVWSEPIRIAIPEPDPGFRVELFGIGLTFDPPELEFSMGTVATFRVRGEKLGLRTVLFRRLGVNAPKYGGLTSTHTFVIEKSFMQHIFHMTFQNHLGMKRKYVYSLRDSETKDNIFAVLQQRVNHTREVKNNSKDTAVMSSSSRQLADQISIKVLQSSLIDTAEEPRSNGSRTIKKDAPDVSQSRRTSNPTAVLSADHTIPAQPGTPQDILKYTVSPALEQTYKFDPPTPGGEALSRNVSYKKAQFVASPAGAKTHTGKDIVFICRQNSLLPVVLGFLRYGMPSEEAQTIGEQE</sequence>
<name>A0ACC2XXK6_9TREE</name>
<evidence type="ECO:0000313" key="1">
    <source>
        <dbReference type="EMBL" id="KAJ9128127.1"/>
    </source>
</evidence>
<proteinExistence type="predicted"/>
<evidence type="ECO:0000313" key="2">
    <source>
        <dbReference type="Proteomes" id="UP001234202"/>
    </source>
</evidence>